<dbReference type="Pfam" id="PF13432">
    <property type="entry name" value="TPR_16"/>
    <property type="match status" value="1"/>
</dbReference>
<dbReference type="EMBL" id="LPUF01000003">
    <property type="protein sequence ID" value="OQK15783.1"/>
    <property type="molecule type" value="Genomic_DNA"/>
</dbReference>
<evidence type="ECO:0000313" key="3">
    <source>
        <dbReference type="Proteomes" id="UP000191980"/>
    </source>
</evidence>
<dbReference type="Proteomes" id="UP000191980">
    <property type="component" value="Unassembled WGS sequence"/>
</dbReference>
<gene>
    <name evidence="2" type="ORF">AU255_16440</name>
</gene>
<evidence type="ECO:0000256" key="1">
    <source>
        <dbReference type="SAM" id="SignalP"/>
    </source>
</evidence>
<accession>A0A1V8M2X6</accession>
<keyword evidence="1" id="KW-0732">Signal</keyword>
<keyword evidence="3" id="KW-1185">Reference proteome</keyword>
<protein>
    <submittedName>
        <fullName evidence="2">Uncharacterized protein</fullName>
    </submittedName>
</protein>
<feature type="signal peptide" evidence="1">
    <location>
        <begin position="1"/>
        <end position="19"/>
    </location>
</feature>
<reference evidence="2 3" key="1">
    <citation type="submission" date="2015-12" db="EMBL/GenBank/DDBJ databases">
        <authorList>
            <person name="Shamseldin A."/>
            <person name="Moawad H."/>
            <person name="Abd El-Rahim W.M."/>
            <person name="Sadowsky M.J."/>
        </authorList>
    </citation>
    <scope>NUCLEOTIDE SEQUENCE [LARGE SCALE GENOMIC DNA]</scope>
    <source>
        <strain evidence="2 3">WF1</strain>
    </source>
</reference>
<dbReference type="SUPFAM" id="SSF48452">
    <property type="entry name" value="TPR-like"/>
    <property type="match status" value="1"/>
</dbReference>
<sequence>MKKLIFVVFLLLFTQGVYADTMQDSVSKIEANWINTSEAESTPEKQNMFLQLAEDISDVVVAFPSQADPLILKSAILLTMAEDASSFVALGLVKQAKELLARAIDIDPEAREGSALVTMGILYYKVPGWPVAFGDNDAAETYLLKALKVNPDGVTSNYFYAEFLLEQGKGDQAVSYLNKAIGATLDPKNTSFKIKAKHKAKAKAALANLS</sequence>
<dbReference type="AlphaFoldDB" id="A0A1V8M2X6"/>
<proteinExistence type="predicted"/>
<comment type="caution">
    <text evidence="2">The sequence shown here is derived from an EMBL/GenBank/DDBJ whole genome shotgun (WGS) entry which is preliminary data.</text>
</comment>
<dbReference type="STRING" id="1420851.AU255_16440"/>
<dbReference type="Gene3D" id="1.25.40.10">
    <property type="entry name" value="Tetratricopeptide repeat domain"/>
    <property type="match status" value="1"/>
</dbReference>
<name>A0A1V8M2X6_9GAMM</name>
<organism evidence="2 3">
    <name type="scientific">Methyloprofundus sedimenti</name>
    <dbReference type="NCBI Taxonomy" id="1420851"/>
    <lineage>
        <taxon>Bacteria</taxon>
        <taxon>Pseudomonadati</taxon>
        <taxon>Pseudomonadota</taxon>
        <taxon>Gammaproteobacteria</taxon>
        <taxon>Methylococcales</taxon>
        <taxon>Methylococcaceae</taxon>
        <taxon>Methyloprofundus</taxon>
    </lineage>
</organism>
<feature type="chain" id="PRO_5012325272" evidence="1">
    <location>
        <begin position="20"/>
        <end position="210"/>
    </location>
</feature>
<dbReference type="InterPro" id="IPR011990">
    <property type="entry name" value="TPR-like_helical_dom_sf"/>
</dbReference>
<evidence type="ECO:0000313" key="2">
    <source>
        <dbReference type="EMBL" id="OQK15783.1"/>
    </source>
</evidence>